<dbReference type="KEGG" id="pden:F1C79_06350"/>
<proteinExistence type="predicted"/>
<protein>
    <submittedName>
        <fullName evidence="2">Phage tail protein</fullName>
    </submittedName>
</protein>
<dbReference type="OrthoDB" id="9810174at2"/>
<accession>A0A9X7R3I0</accession>
<keyword evidence="3" id="KW-1185">Reference proteome</keyword>
<sequence length="200" mass="20017">MDVESYIGVVAPFAGSFAPRNWMTCNGQQIGIAQNQTLYALLGTTYGGDGVNTFCLPNLGGRAGLGQNASYPLGAVAGTEHTTLLTSNLPTHTHGATAEATVLLSESSNAASASQATTSDTLAQSQGAAGRDAFTVQIYGPAPGSVQLPAQGQLNVTLAAAGGSQPVSILQPYLALTQCICALGSSPAATDRPGPLPGPS</sequence>
<reference evidence="2 3" key="1">
    <citation type="submission" date="2019-09" db="EMBL/GenBank/DDBJ databases">
        <title>Prosopis cineraria nodule microbiome.</title>
        <authorList>
            <person name="Chaluvadi S.R."/>
            <person name="Ali R."/>
            <person name="Wang X."/>
        </authorList>
    </citation>
    <scope>NUCLEOTIDE SEQUENCE [LARGE SCALE GENOMIC DNA]</scope>
    <source>
        <strain evidence="2 3">BG1</strain>
    </source>
</reference>
<dbReference type="EMBL" id="CP043626">
    <property type="protein sequence ID" value="QEY71289.1"/>
    <property type="molecule type" value="Genomic_DNA"/>
</dbReference>
<evidence type="ECO:0000313" key="3">
    <source>
        <dbReference type="Proteomes" id="UP000326659"/>
    </source>
</evidence>
<dbReference type="AlphaFoldDB" id="A0A9X7R3I0"/>
<organism evidence="2 3">
    <name type="scientific">Pseudomonas denitrificans</name>
    <dbReference type="NCBI Taxonomy" id="43306"/>
    <lineage>
        <taxon>Bacteria</taxon>
        <taxon>Pseudomonadati</taxon>
        <taxon>Pseudomonadota</taxon>
        <taxon>Gammaproteobacteria</taxon>
        <taxon>Pseudomonadales</taxon>
        <taxon>Pseudomonadaceae</taxon>
        <taxon>Halopseudomonas</taxon>
    </lineage>
</organism>
<dbReference type="Gene3D" id="3.90.1340.10">
    <property type="entry name" value="Phage tail collar domain"/>
    <property type="match status" value="1"/>
</dbReference>
<dbReference type="Pfam" id="PF07484">
    <property type="entry name" value="Collar"/>
    <property type="match status" value="1"/>
</dbReference>
<evidence type="ECO:0000259" key="1">
    <source>
        <dbReference type="Pfam" id="PF07484"/>
    </source>
</evidence>
<dbReference type="RefSeq" id="WP_151186809.1">
    <property type="nucleotide sequence ID" value="NZ_CP043626.1"/>
</dbReference>
<gene>
    <name evidence="2" type="ORF">F1C79_06350</name>
</gene>
<feature type="domain" description="Phage tail collar" evidence="1">
    <location>
        <begin position="8"/>
        <end position="62"/>
    </location>
</feature>
<name>A0A9X7R3I0_PSEDE</name>
<dbReference type="Proteomes" id="UP000326659">
    <property type="component" value="Chromosome"/>
</dbReference>
<evidence type="ECO:0000313" key="2">
    <source>
        <dbReference type="EMBL" id="QEY71289.1"/>
    </source>
</evidence>
<dbReference type="InterPro" id="IPR011083">
    <property type="entry name" value="Phage_tail_collar_dom"/>
</dbReference>
<dbReference type="SUPFAM" id="SSF88874">
    <property type="entry name" value="Receptor-binding domain of short tail fibre protein gp12"/>
    <property type="match status" value="1"/>
</dbReference>
<dbReference type="InterPro" id="IPR037053">
    <property type="entry name" value="Phage_tail_collar_dom_sf"/>
</dbReference>